<evidence type="ECO:0000256" key="2">
    <source>
        <dbReference type="SAM" id="SignalP"/>
    </source>
</evidence>
<dbReference type="EMBL" id="ABTR02000001">
    <property type="protein sequence ID" value="EFC91691.1"/>
    <property type="molecule type" value="Genomic_DNA"/>
</dbReference>
<evidence type="ECO:0000313" key="5">
    <source>
        <dbReference type="Proteomes" id="UP000006427"/>
    </source>
</evidence>
<dbReference type="AlphaFoldDB" id="D2Z894"/>
<feature type="transmembrane region" description="Helical" evidence="1">
    <location>
        <begin position="116"/>
        <end position="138"/>
    </location>
</feature>
<evidence type="ECO:0000313" key="4">
    <source>
        <dbReference type="EMBL" id="EFC91691.1"/>
    </source>
</evidence>
<dbReference type="RefSeq" id="WP_005661242.1">
    <property type="nucleotide sequence ID" value="NZ_ABTR02000001.1"/>
</dbReference>
<dbReference type="Pfam" id="PF07331">
    <property type="entry name" value="TctB"/>
    <property type="match status" value="1"/>
</dbReference>
<dbReference type="OrthoDB" id="6371at2"/>
<sequence length="148" mass="16385">MNKKFLNILCAAAGLVLAAAMFFSAGTFPDRAEAATRYVVFLSGLLACLSLALMAQFAFKDSDGERIRWVVNRRTFLFTVVASVLFVLLLNFAGFFLSSGFYMFVLGWILGFRDKMWLLIGTLGLLGFVYIVFVRFLAVPVPVGLWGA</sequence>
<dbReference type="PaxDb" id="469381-Dpep_1665"/>
<dbReference type="STRING" id="469381.Dpep_1665"/>
<keyword evidence="1" id="KW-0472">Membrane</keyword>
<dbReference type="InterPro" id="IPR009936">
    <property type="entry name" value="DUF1468"/>
</dbReference>
<keyword evidence="1" id="KW-1133">Transmembrane helix</keyword>
<dbReference type="eggNOG" id="ENOG50338UU">
    <property type="taxonomic scope" value="Bacteria"/>
</dbReference>
<name>D2Z894_9BACT</name>
<dbReference type="Proteomes" id="UP000006427">
    <property type="component" value="Unassembled WGS sequence"/>
</dbReference>
<feature type="domain" description="DUF1468" evidence="3">
    <location>
        <begin position="13"/>
        <end position="142"/>
    </location>
</feature>
<feature type="transmembrane region" description="Helical" evidence="1">
    <location>
        <begin position="76"/>
        <end position="104"/>
    </location>
</feature>
<comment type="caution">
    <text evidence="4">The sequence shown here is derived from an EMBL/GenBank/DDBJ whole genome shotgun (WGS) entry which is preliminary data.</text>
</comment>
<gene>
    <name evidence="4" type="ORF">Dpep_1665</name>
</gene>
<protein>
    <recommendedName>
        <fullName evidence="3">DUF1468 domain-containing protein</fullName>
    </recommendedName>
</protein>
<keyword evidence="2" id="KW-0732">Signal</keyword>
<organism evidence="4 5">
    <name type="scientific">Dethiosulfovibrio peptidovorans DSM 11002</name>
    <dbReference type="NCBI Taxonomy" id="469381"/>
    <lineage>
        <taxon>Bacteria</taxon>
        <taxon>Thermotogati</taxon>
        <taxon>Synergistota</taxon>
        <taxon>Synergistia</taxon>
        <taxon>Synergistales</taxon>
        <taxon>Dethiosulfovibrionaceae</taxon>
        <taxon>Dethiosulfovibrio</taxon>
    </lineage>
</organism>
<feature type="chain" id="PRO_5003039538" description="DUF1468 domain-containing protein" evidence="2">
    <location>
        <begin position="26"/>
        <end position="148"/>
    </location>
</feature>
<evidence type="ECO:0000256" key="1">
    <source>
        <dbReference type="SAM" id="Phobius"/>
    </source>
</evidence>
<feature type="transmembrane region" description="Helical" evidence="1">
    <location>
        <begin position="34"/>
        <end position="55"/>
    </location>
</feature>
<accession>D2Z894</accession>
<keyword evidence="1" id="KW-0812">Transmembrane</keyword>
<keyword evidence="5" id="KW-1185">Reference proteome</keyword>
<reference evidence="4 5" key="1">
    <citation type="journal article" date="2010" name="Stand. Genomic Sci.">
        <title>Permanent draft genome sequence of Dethiosulfovibrio peptidovorans type strain (SEBR 4207).</title>
        <authorList>
            <person name="Labutti K."/>
            <person name="Mayilraj S."/>
            <person name="Clum A."/>
            <person name="Lucas S."/>
            <person name="Glavina Del Rio T."/>
            <person name="Nolan M."/>
            <person name="Tice H."/>
            <person name="Cheng J.F."/>
            <person name="Pitluck S."/>
            <person name="Liolios K."/>
            <person name="Ivanova N."/>
            <person name="Mavromatis K."/>
            <person name="Mikhailova N."/>
            <person name="Pati A."/>
            <person name="Goodwin L."/>
            <person name="Chen A."/>
            <person name="Palaniappan K."/>
            <person name="Land M."/>
            <person name="Hauser L."/>
            <person name="Chang Y.J."/>
            <person name="Jeffries C.D."/>
            <person name="Rohde M."/>
            <person name="Spring S."/>
            <person name="Goker M."/>
            <person name="Woyke T."/>
            <person name="Bristow J."/>
            <person name="Eisen J.A."/>
            <person name="Markowitz V."/>
            <person name="Hugenholtz P."/>
            <person name="Kyrpides N.C."/>
            <person name="Klenk H.P."/>
            <person name="Lapidus A."/>
        </authorList>
    </citation>
    <scope>NUCLEOTIDE SEQUENCE [LARGE SCALE GENOMIC DNA]</scope>
    <source>
        <strain evidence="4 5">DSM 11002</strain>
    </source>
</reference>
<evidence type="ECO:0000259" key="3">
    <source>
        <dbReference type="Pfam" id="PF07331"/>
    </source>
</evidence>
<proteinExistence type="predicted"/>
<feature type="signal peptide" evidence="2">
    <location>
        <begin position="1"/>
        <end position="25"/>
    </location>
</feature>